<keyword evidence="2" id="KW-1185">Reference proteome</keyword>
<protein>
    <submittedName>
        <fullName evidence="1">Uncharacterized protein</fullName>
    </submittedName>
</protein>
<name>A0ABR2MDI4_9ASPA</name>
<reference evidence="1 2" key="1">
    <citation type="journal article" date="2022" name="Nat. Plants">
        <title>Genomes of leafy and leafless Platanthera orchids illuminate the evolution of mycoheterotrophy.</title>
        <authorList>
            <person name="Li M.H."/>
            <person name="Liu K.W."/>
            <person name="Li Z."/>
            <person name="Lu H.C."/>
            <person name="Ye Q.L."/>
            <person name="Zhang D."/>
            <person name="Wang J.Y."/>
            <person name="Li Y.F."/>
            <person name="Zhong Z.M."/>
            <person name="Liu X."/>
            <person name="Yu X."/>
            <person name="Liu D.K."/>
            <person name="Tu X.D."/>
            <person name="Liu B."/>
            <person name="Hao Y."/>
            <person name="Liao X.Y."/>
            <person name="Jiang Y.T."/>
            <person name="Sun W.H."/>
            <person name="Chen J."/>
            <person name="Chen Y.Q."/>
            <person name="Ai Y."/>
            <person name="Zhai J.W."/>
            <person name="Wu S.S."/>
            <person name="Zhou Z."/>
            <person name="Hsiao Y.Y."/>
            <person name="Wu W.L."/>
            <person name="Chen Y.Y."/>
            <person name="Lin Y.F."/>
            <person name="Hsu J.L."/>
            <person name="Li C.Y."/>
            <person name="Wang Z.W."/>
            <person name="Zhao X."/>
            <person name="Zhong W.Y."/>
            <person name="Ma X.K."/>
            <person name="Ma L."/>
            <person name="Huang J."/>
            <person name="Chen G.Z."/>
            <person name="Huang M.Z."/>
            <person name="Huang L."/>
            <person name="Peng D.H."/>
            <person name="Luo Y.B."/>
            <person name="Zou S.Q."/>
            <person name="Chen S.P."/>
            <person name="Lan S."/>
            <person name="Tsai W.C."/>
            <person name="Van de Peer Y."/>
            <person name="Liu Z.J."/>
        </authorList>
    </citation>
    <scope>NUCLEOTIDE SEQUENCE [LARGE SCALE GENOMIC DNA]</scope>
    <source>
        <strain evidence="1">Lor288</strain>
    </source>
</reference>
<proteinExistence type="predicted"/>
<sequence>MLEMHKFHAGKHQECGLLQLPKQINLGPCSLPDRREAFIFSSRRSATVLLAVHVILHGDSPPEDHPRCKSTPILLHSPFALLWIADVQILIQADPETKKGIQLRAFGRNYRNNLSDSSLSKVEAAHQYNSIKVIAVEEG</sequence>
<dbReference type="EMBL" id="JBBWWR010000009">
    <property type="protein sequence ID" value="KAK8961699.1"/>
    <property type="molecule type" value="Genomic_DNA"/>
</dbReference>
<gene>
    <name evidence="1" type="ORF">KSP40_PGU005419</name>
</gene>
<evidence type="ECO:0000313" key="1">
    <source>
        <dbReference type="EMBL" id="KAK8961699.1"/>
    </source>
</evidence>
<evidence type="ECO:0000313" key="2">
    <source>
        <dbReference type="Proteomes" id="UP001412067"/>
    </source>
</evidence>
<organism evidence="1 2">
    <name type="scientific">Platanthera guangdongensis</name>
    <dbReference type="NCBI Taxonomy" id="2320717"/>
    <lineage>
        <taxon>Eukaryota</taxon>
        <taxon>Viridiplantae</taxon>
        <taxon>Streptophyta</taxon>
        <taxon>Embryophyta</taxon>
        <taxon>Tracheophyta</taxon>
        <taxon>Spermatophyta</taxon>
        <taxon>Magnoliopsida</taxon>
        <taxon>Liliopsida</taxon>
        <taxon>Asparagales</taxon>
        <taxon>Orchidaceae</taxon>
        <taxon>Orchidoideae</taxon>
        <taxon>Orchideae</taxon>
        <taxon>Orchidinae</taxon>
        <taxon>Platanthera</taxon>
    </lineage>
</organism>
<comment type="caution">
    <text evidence="1">The sequence shown here is derived from an EMBL/GenBank/DDBJ whole genome shotgun (WGS) entry which is preliminary data.</text>
</comment>
<accession>A0ABR2MDI4</accession>
<dbReference type="Proteomes" id="UP001412067">
    <property type="component" value="Unassembled WGS sequence"/>
</dbReference>